<evidence type="ECO:0000259" key="1">
    <source>
        <dbReference type="Pfam" id="PF00535"/>
    </source>
</evidence>
<dbReference type="EMBL" id="SHNO01000001">
    <property type="protein sequence ID" value="MCX2975738.1"/>
    <property type="molecule type" value="Genomic_DNA"/>
</dbReference>
<accession>A0ABT3T0H2</accession>
<gene>
    <name evidence="2" type="ORF">EYC82_00025</name>
</gene>
<evidence type="ECO:0000313" key="3">
    <source>
        <dbReference type="Proteomes" id="UP001143304"/>
    </source>
</evidence>
<evidence type="ECO:0000313" key="2">
    <source>
        <dbReference type="EMBL" id="MCX2975738.1"/>
    </source>
</evidence>
<dbReference type="PANTHER" id="PTHR43179:SF10">
    <property type="entry name" value="GLYCOSYL TRANSFERASE"/>
    <property type="match status" value="1"/>
</dbReference>
<dbReference type="Pfam" id="PF00535">
    <property type="entry name" value="Glycos_transf_2"/>
    <property type="match status" value="1"/>
</dbReference>
<dbReference type="PANTHER" id="PTHR43179">
    <property type="entry name" value="RHAMNOSYLTRANSFERASE WBBL"/>
    <property type="match status" value="1"/>
</dbReference>
<dbReference type="CDD" id="cd04186">
    <property type="entry name" value="GT_2_like_c"/>
    <property type="match status" value="1"/>
</dbReference>
<dbReference type="Proteomes" id="UP001143304">
    <property type="component" value="Unassembled WGS sequence"/>
</dbReference>
<protein>
    <submittedName>
        <fullName evidence="2">Glycosyltransferase family 2 protein</fullName>
    </submittedName>
</protein>
<organism evidence="2 3">
    <name type="scientific">Candidatus Marimicrobium litorale</name>
    <dbReference type="NCBI Taxonomy" id="2518991"/>
    <lineage>
        <taxon>Bacteria</taxon>
        <taxon>Pseudomonadati</taxon>
        <taxon>Pseudomonadota</taxon>
        <taxon>Gammaproteobacteria</taxon>
        <taxon>Cellvibrionales</taxon>
        <taxon>Halieaceae</taxon>
        <taxon>Marimicrobium</taxon>
    </lineage>
</organism>
<sequence>MIIYTRFMAAPRQALILRPPGCLLRCWRVSCKCAAVAVSVASMLAPPRATATIGAMAAPSTLSVQLSVSIVLHDSCLSLLHRTLSSLSVAAGQAQESGLLRGLTVTLVDNASGATYREQLAALVNEWPSDDLRLQCEWQSTNRGFGPGHNVVIRELDSDYHLVLNPDVELQPDTLQAGLSVLQSHSDIILVSPWAAGGSGEQEFLCKDYPSALVLLLRGFAPLAVRRLFRRRLNAYELRDRCSGKARVEVLIASGCFMLARTAELRAVGGFNEQFFLYFEDFDLSLRLKNKGRLVFDPSVRIVHHGGYAASKGWRHLRYFVASGIRFFNHHGWRWI</sequence>
<name>A0ABT3T0H2_9GAMM</name>
<proteinExistence type="predicted"/>
<reference evidence="2" key="1">
    <citation type="submission" date="2019-02" db="EMBL/GenBank/DDBJ databases">
        <authorList>
            <person name="Li S.-H."/>
        </authorList>
    </citation>
    <scope>NUCLEOTIDE SEQUENCE</scope>
    <source>
        <strain evidence="2">IMCC11814</strain>
    </source>
</reference>
<keyword evidence="3" id="KW-1185">Reference proteome</keyword>
<dbReference type="Gene3D" id="3.90.550.10">
    <property type="entry name" value="Spore Coat Polysaccharide Biosynthesis Protein SpsA, Chain A"/>
    <property type="match status" value="1"/>
</dbReference>
<comment type="caution">
    <text evidence="2">The sequence shown here is derived from an EMBL/GenBank/DDBJ whole genome shotgun (WGS) entry which is preliminary data.</text>
</comment>
<dbReference type="SUPFAM" id="SSF53448">
    <property type="entry name" value="Nucleotide-diphospho-sugar transferases"/>
    <property type="match status" value="1"/>
</dbReference>
<dbReference type="InterPro" id="IPR029044">
    <property type="entry name" value="Nucleotide-diphossugar_trans"/>
</dbReference>
<feature type="domain" description="Glycosyltransferase 2-like" evidence="1">
    <location>
        <begin position="90"/>
        <end position="209"/>
    </location>
</feature>
<dbReference type="InterPro" id="IPR001173">
    <property type="entry name" value="Glyco_trans_2-like"/>
</dbReference>